<dbReference type="GO" id="GO:0016887">
    <property type="term" value="F:ATP hydrolysis activity"/>
    <property type="evidence" value="ECO:0007669"/>
    <property type="project" value="InterPro"/>
</dbReference>
<dbReference type="eggNOG" id="COG4637">
    <property type="taxonomic scope" value="Bacteria"/>
</dbReference>
<reference evidence="2" key="1">
    <citation type="submission" date="2013-10" db="EMBL/GenBank/DDBJ databases">
        <title>Antibiotic resistance diversity of beta-lactamase producers in the General Hospital Vienna.</title>
        <authorList>
            <person name="Barisic I."/>
            <person name="Mitteregger D."/>
            <person name="Hirschl A.M."/>
            <person name="Noehammer C."/>
            <person name="Wiesinger-Mayr H."/>
        </authorList>
    </citation>
    <scope>NUCLEOTIDE SEQUENCE [LARGE SCALE GENOMIC DNA]</scope>
    <source>
        <strain evidence="2">IS43</strain>
    </source>
</reference>
<dbReference type="PANTHER" id="PTHR32182:SF25">
    <property type="entry name" value="SLR1056 PROTEIN"/>
    <property type="match status" value="1"/>
</dbReference>
<evidence type="ECO:0000313" key="2">
    <source>
        <dbReference type="EMBL" id="CDL09703.1"/>
    </source>
</evidence>
<keyword evidence="3" id="KW-1185">Reference proteome</keyword>
<dbReference type="EMBL" id="CBWK010000392">
    <property type="protein sequence ID" value="CDL09703.1"/>
    <property type="molecule type" value="Genomic_DNA"/>
</dbReference>
<protein>
    <submittedName>
        <fullName evidence="2">RecF protein</fullName>
    </submittedName>
</protein>
<feature type="domain" description="ATPase AAA-type core" evidence="1">
    <location>
        <begin position="138"/>
        <end position="409"/>
    </location>
</feature>
<sequence length="415" mass="46425">MHPIIKVMLVGGKADGLLVSVADDATEVSVTPAQYGALSGQPLSYRIVSQTIDDERYFFGVFSDAHQDSDKLTRVALTRGMKKSSVKPCPKGGVRGYAGRAVLLWQPSISRAGRIMIQYIRIQNFRSVKDIALELGPLNIVFGPNGCGKSNIYNAIHLLTAAAEGRLSGFISEEGGLENMMWSGERSPLDRHPRRLQIACRTDSFDYELQIGFPEKLPYPTQFMLDPIVKEENIWLAGYSRRPSSRVLQRKNQAAFLVDVTGEKSTFTESIYENESVFGQLGEPHRFPEVSRVRETLRRWRFYHEFAIGRHSPLRQPAVGYRSPVLDSDGQNLAAAFQTIVEIGAEEILHEILADAFPGCQFYCENEHSRFALKMRREGIRRPLLAAEMSDGTLRFLCLAVALLSPRPPAFSGDQ</sequence>
<evidence type="ECO:0000259" key="1">
    <source>
        <dbReference type="Pfam" id="PF13304"/>
    </source>
</evidence>
<name>W1DJZ3_KLEPN</name>
<dbReference type="AlphaFoldDB" id="W1DJZ3"/>
<organism evidence="2 3">
    <name type="scientific">Klebsiella pneumoniae IS43</name>
    <dbReference type="NCBI Taxonomy" id="1432552"/>
    <lineage>
        <taxon>Bacteria</taxon>
        <taxon>Pseudomonadati</taxon>
        <taxon>Pseudomonadota</taxon>
        <taxon>Gammaproteobacteria</taxon>
        <taxon>Enterobacterales</taxon>
        <taxon>Enterobacteriaceae</taxon>
        <taxon>Klebsiella/Raoultella group</taxon>
        <taxon>Klebsiella</taxon>
        <taxon>Klebsiella pneumoniae complex</taxon>
    </lineage>
</organism>
<evidence type="ECO:0000313" key="3">
    <source>
        <dbReference type="Proteomes" id="UP000019183"/>
    </source>
</evidence>
<proteinExistence type="predicted"/>
<dbReference type="InterPro" id="IPR027417">
    <property type="entry name" value="P-loop_NTPase"/>
</dbReference>
<dbReference type="Proteomes" id="UP000019183">
    <property type="component" value="Unassembled WGS sequence"/>
</dbReference>
<dbReference type="Gene3D" id="3.40.50.300">
    <property type="entry name" value="P-loop containing nucleotide triphosphate hydrolases"/>
    <property type="match status" value="1"/>
</dbReference>
<dbReference type="InterPro" id="IPR003959">
    <property type="entry name" value="ATPase_AAA_core"/>
</dbReference>
<dbReference type="GO" id="GO:0006302">
    <property type="term" value="P:double-strand break repair"/>
    <property type="evidence" value="ECO:0007669"/>
    <property type="project" value="TreeGrafter"/>
</dbReference>
<dbReference type="GO" id="GO:0005524">
    <property type="term" value="F:ATP binding"/>
    <property type="evidence" value="ECO:0007669"/>
    <property type="project" value="InterPro"/>
</dbReference>
<dbReference type="GO" id="GO:0000731">
    <property type="term" value="P:DNA synthesis involved in DNA repair"/>
    <property type="evidence" value="ECO:0007669"/>
    <property type="project" value="TreeGrafter"/>
</dbReference>
<comment type="caution">
    <text evidence="2">The sequence shown here is derived from an EMBL/GenBank/DDBJ whole genome shotgun (WGS) entry which is preliminary data.</text>
</comment>
<dbReference type="PANTHER" id="PTHR32182">
    <property type="entry name" value="DNA REPLICATION AND REPAIR PROTEIN RECF"/>
    <property type="match status" value="1"/>
</dbReference>
<dbReference type="Pfam" id="PF13304">
    <property type="entry name" value="AAA_21"/>
    <property type="match status" value="1"/>
</dbReference>
<accession>W1DJZ3</accession>
<dbReference type="SUPFAM" id="SSF52540">
    <property type="entry name" value="P-loop containing nucleoside triphosphate hydrolases"/>
    <property type="match status" value="1"/>
</dbReference>